<keyword evidence="2 4" id="KW-0863">Zinc-finger</keyword>
<dbReference type="STRING" id="4829.A0A168MW49"/>
<dbReference type="GO" id="GO:0008270">
    <property type="term" value="F:zinc ion binding"/>
    <property type="evidence" value="ECO:0007669"/>
    <property type="project" value="UniProtKB-KW"/>
</dbReference>
<dbReference type="GO" id="GO:0006355">
    <property type="term" value="P:regulation of DNA-templated transcription"/>
    <property type="evidence" value="ECO:0007669"/>
    <property type="project" value="InterPro"/>
</dbReference>
<dbReference type="SMART" id="SM00401">
    <property type="entry name" value="ZnF_GATA"/>
    <property type="match status" value="1"/>
</dbReference>
<proteinExistence type="predicted"/>
<dbReference type="OrthoDB" id="2162994at2759"/>
<evidence type="ECO:0000256" key="4">
    <source>
        <dbReference type="PROSITE-ProRule" id="PRU00094"/>
    </source>
</evidence>
<dbReference type="GO" id="GO:0043565">
    <property type="term" value="F:sequence-specific DNA binding"/>
    <property type="evidence" value="ECO:0007669"/>
    <property type="project" value="InterPro"/>
</dbReference>
<dbReference type="EMBL" id="LT552686">
    <property type="protein sequence ID" value="SAL99336.1"/>
    <property type="molecule type" value="Genomic_DNA"/>
</dbReference>
<dbReference type="Pfam" id="PF00320">
    <property type="entry name" value="GATA"/>
    <property type="match status" value="1"/>
</dbReference>
<evidence type="ECO:0000256" key="1">
    <source>
        <dbReference type="ARBA" id="ARBA00022723"/>
    </source>
</evidence>
<feature type="domain" description="GATA-type" evidence="6">
    <location>
        <begin position="443"/>
        <end position="479"/>
    </location>
</feature>
<dbReference type="InterPro" id="IPR051140">
    <property type="entry name" value="GATA_TF"/>
</dbReference>
<dbReference type="Proteomes" id="UP000078561">
    <property type="component" value="Unassembled WGS sequence"/>
</dbReference>
<evidence type="ECO:0000256" key="3">
    <source>
        <dbReference type="ARBA" id="ARBA00022833"/>
    </source>
</evidence>
<feature type="region of interest" description="Disordered" evidence="5">
    <location>
        <begin position="408"/>
        <end position="442"/>
    </location>
</feature>
<evidence type="ECO:0000256" key="2">
    <source>
        <dbReference type="ARBA" id="ARBA00022771"/>
    </source>
</evidence>
<dbReference type="InterPro" id="IPR000679">
    <property type="entry name" value="Znf_GATA"/>
</dbReference>
<sequence>MTNNNSFDRVRTTGLQYTNAWVDSTFEPYALPSNLEQDVIDPVDDRIQYRCQCHYLGPAYIKYGDLPSVHVDFYKVIRSEISQLVYDKKKSGQRYSHGGADGGAALSSPEGTEVCHYLSETVHVAAVSQVERSNNLGASFGLFSTSTSPSPTASPTSTTATATAAMTTTTTIPLMLPLKKRKKRRVTQQYVIFSLHRDGATHSALPSSLPPGCTYYLFPQHSLTTVINDMAPLQMLCTFHLSQQQPSTHKGSSDDHGATTAYSPPSGIQYRTKLEELAAICSSTEHLSSGTNDSTSTPSWPSAKYDSIHVNILEATLDLYYSLKEAGTGGHGSFDDKANLAQTHNRLLEMYKVDSTLHSDRGQKARAKISRRHTTTGEELITTTDDSPLLFSNKRKYMSIGGNQTPIVKSEVDTNDKDYPHATKKKKTKRMSANNGKHDSNATARTRQCTYCSATSTPMWRRGPEGAGTLCNACGVKWKHGKILNGDDTPTDQKPHTGKPSFKRKRSATSAYTKEKRAKPIEPGALLHHSTDPTSASPPMDSRLHEHVCYAQDTLDSIQHDSNLITSTSITTHERSVGFLTASASPSSSNESLGHSPFTSFTSSPTSIDSQHHPLAFLTEKFGVNDDDLTLTSAAADVEAAAVLTLLSQS</sequence>
<dbReference type="SUPFAM" id="SSF57716">
    <property type="entry name" value="Glucocorticoid receptor-like (DNA-binding domain)"/>
    <property type="match status" value="1"/>
</dbReference>
<organism evidence="7">
    <name type="scientific">Absidia glauca</name>
    <name type="common">Pin mould</name>
    <dbReference type="NCBI Taxonomy" id="4829"/>
    <lineage>
        <taxon>Eukaryota</taxon>
        <taxon>Fungi</taxon>
        <taxon>Fungi incertae sedis</taxon>
        <taxon>Mucoromycota</taxon>
        <taxon>Mucoromycotina</taxon>
        <taxon>Mucoromycetes</taxon>
        <taxon>Mucorales</taxon>
        <taxon>Cunninghamellaceae</taxon>
        <taxon>Absidia</taxon>
    </lineage>
</organism>
<keyword evidence="1" id="KW-0479">Metal-binding</keyword>
<dbReference type="Gene3D" id="3.30.50.10">
    <property type="entry name" value="Erythroid Transcription Factor GATA-1, subunit A"/>
    <property type="match status" value="1"/>
</dbReference>
<keyword evidence="3" id="KW-0862">Zinc</keyword>
<feature type="region of interest" description="Disordered" evidence="5">
    <location>
        <begin position="245"/>
        <end position="265"/>
    </location>
</feature>
<dbReference type="AlphaFoldDB" id="A0A168MW49"/>
<dbReference type="PANTHER" id="PTHR45658:SF18">
    <property type="entry name" value="PROTEIN GAT2"/>
    <property type="match status" value="1"/>
</dbReference>
<evidence type="ECO:0000313" key="8">
    <source>
        <dbReference type="Proteomes" id="UP000078561"/>
    </source>
</evidence>
<dbReference type="PANTHER" id="PTHR45658">
    <property type="entry name" value="GATA TRANSCRIPTION FACTOR"/>
    <property type="match status" value="1"/>
</dbReference>
<evidence type="ECO:0000259" key="6">
    <source>
        <dbReference type="PROSITE" id="PS50114"/>
    </source>
</evidence>
<gene>
    <name evidence="7" type="primary">ABSGL_04945.1 scaffold 6254</name>
</gene>
<accession>A0A168MW49</accession>
<dbReference type="CDD" id="cd00202">
    <property type="entry name" value="ZnF_GATA"/>
    <property type="match status" value="1"/>
</dbReference>
<keyword evidence="8" id="KW-1185">Reference proteome</keyword>
<evidence type="ECO:0000256" key="5">
    <source>
        <dbReference type="SAM" id="MobiDB-lite"/>
    </source>
</evidence>
<name>A0A168MW49_ABSGL</name>
<dbReference type="InterPro" id="IPR013088">
    <property type="entry name" value="Znf_NHR/GATA"/>
</dbReference>
<protein>
    <recommendedName>
        <fullName evidence="6">GATA-type domain-containing protein</fullName>
    </recommendedName>
</protein>
<dbReference type="InParanoid" id="A0A168MW49"/>
<feature type="region of interest" description="Disordered" evidence="5">
    <location>
        <begin position="483"/>
        <end position="541"/>
    </location>
</feature>
<reference evidence="7" key="1">
    <citation type="submission" date="2016-04" db="EMBL/GenBank/DDBJ databases">
        <authorList>
            <person name="Evans L.H."/>
            <person name="Alamgir A."/>
            <person name="Owens N."/>
            <person name="Weber N.D."/>
            <person name="Virtaneva K."/>
            <person name="Barbian K."/>
            <person name="Babar A."/>
            <person name="Rosenke K."/>
        </authorList>
    </citation>
    <scope>NUCLEOTIDE SEQUENCE [LARGE SCALE GENOMIC DNA]</scope>
    <source>
        <strain evidence="7">CBS 101.48</strain>
    </source>
</reference>
<feature type="compositionally biased region" description="Basic and acidic residues" evidence="5">
    <location>
        <begin position="410"/>
        <end position="421"/>
    </location>
</feature>
<dbReference type="PROSITE" id="PS50114">
    <property type="entry name" value="GATA_ZN_FINGER_2"/>
    <property type="match status" value="1"/>
</dbReference>
<evidence type="ECO:0000313" key="7">
    <source>
        <dbReference type="EMBL" id="SAL99336.1"/>
    </source>
</evidence>
<feature type="compositionally biased region" description="Polar residues" evidence="5">
    <location>
        <begin position="431"/>
        <end position="442"/>
    </location>
</feature>